<name>A0A067R626_ZOONE</name>
<keyword evidence="2" id="KW-1185">Reference proteome</keyword>
<evidence type="ECO:0000313" key="1">
    <source>
        <dbReference type="EMBL" id="KDR17809.1"/>
    </source>
</evidence>
<dbReference type="EMBL" id="KK852717">
    <property type="protein sequence ID" value="KDR17809.1"/>
    <property type="molecule type" value="Genomic_DNA"/>
</dbReference>
<protein>
    <submittedName>
        <fullName evidence="1">Uncharacterized protein</fullName>
    </submittedName>
</protein>
<evidence type="ECO:0000313" key="2">
    <source>
        <dbReference type="Proteomes" id="UP000027135"/>
    </source>
</evidence>
<proteinExistence type="predicted"/>
<sequence length="106" mass="12142">MDRRFGSLKLLCVEYAGVCRGLLGRNAMSDEGDRFLRNVYKNAQDHSVFQGVRRLQSTPLPAWKLKSQCMDVTSSLLLLLRSSALAFRLEKWQTCMDSFWCSSETD</sequence>
<dbReference type="Proteomes" id="UP000027135">
    <property type="component" value="Unassembled WGS sequence"/>
</dbReference>
<reference evidence="1 2" key="1">
    <citation type="journal article" date="2014" name="Nat. Commun.">
        <title>Molecular traces of alternative social organization in a termite genome.</title>
        <authorList>
            <person name="Terrapon N."/>
            <person name="Li C."/>
            <person name="Robertson H.M."/>
            <person name="Ji L."/>
            <person name="Meng X."/>
            <person name="Booth W."/>
            <person name="Chen Z."/>
            <person name="Childers C.P."/>
            <person name="Glastad K.M."/>
            <person name="Gokhale K."/>
            <person name="Gowin J."/>
            <person name="Gronenberg W."/>
            <person name="Hermansen R.A."/>
            <person name="Hu H."/>
            <person name="Hunt B.G."/>
            <person name="Huylmans A.K."/>
            <person name="Khalil S.M."/>
            <person name="Mitchell R.D."/>
            <person name="Munoz-Torres M.C."/>
            <person name="Mustard J.A."/>
            <person name="Pan H."/>
            <person name="Reese J.T."/>
            <person name="Scharf M.E."/>
            <person name="Sun F."/>
            <person name="Vogel H."/>
            <person name="Xiao J."/>
            <person name="Yang W."/>
            <person name="Yang Z."/>
            <person name="Yang Z."/>
            <person name="Zhou J."/>
            <person name="Zhu J."/>
            <person name="Brent C.S."/>
            <person name="Elsik C.G."/>
            <person name="Goodisman M.A."/>
            <person name="Liberles D.A."/>
            <person name="Roe R.M."/>
            <person name="Vargo E.L."/>
            <person name="Vilcinskas A."/>
            <person name="Wang J."/>
            <person name="Bornberg-Bauer E."/>
            <person name="Korb J."/>
            <person name="Zhang G."/>
            <person name="Liebig J."/>
        </authorList>
    </citation>
    <scope>NUCLEOTIDE SEQUENCE [LARGE SCALE GENOMIC DNA]</scope>
    <source>
        <tissue evidence="1">Whole organism</tissue>
    </source>
</reference>
<dbReference type="InParanoid" id="A0A067R626"/>
<organism evidence="1 2">
    <name type="scientific">Zootermopsis nevadensis</name>
    <name type="common">Dampwood termite</name>
    <dbReference type="NCBI Taxonomy" id="136037"/>
    <lineage>
        <taxon>Eukaryota</taxon>
        <taxon>Metazoa</taxon>
        <taxon>Ecdysozoa</taxon>
        <taxon>Arthropoda</taxon>
        <taxon>Hexapoda</taxon>
        <taxon>Insecta</taxon>
        <taxon>Pterygota</taxon>
        <taxon>Neoptera</taxon>
        <taxon>Polyneoptera</taxon>
        <taxon>Dictyoptera</taxon>
        <taxon>Blattodea</taxon>
        <taxon>Blattoidea</taxon>
        <taxon>Termitoidae</taxon>
        <taxon>Termopsidae</taxon>
        <taxon>Zootermopsis</taxon>
    </lineage>
</organism>
<accession>A0A067R626</accession>
<dbReference type="AlphaFoldDB" id="A0A067R626"/>
<gene>
    <name evidence="1" type="ORF">L798_08238</name>
</gene>